<dbReference type="KEGG" id="tva:4745322"/>
<protein>
    <submittedName>
        <fullName evidence="4">Sex-determining protein, putative</fullName>
    </submittedName>
</protein>
<dbReference type="STRING" id="5722.A2G5A4"/>
<evidence type="ECO:0000256" key="1">
    <source>
        <dbReference type="ARBA" id="ARBA00022737"/>
    </source>
</evidence>
<reference evidence="4" key="2">
    <citation type="journal article" date="2007" name="Science">
        <title>Draft genome sequence of the sexually transmitted pathogen Trichomonas vaginalis.</title>
        <authorList>
            <person name="Carlton J.M."/>
            <person name="Hirt R.P."/>
            <person name="Silva J.C."/>
            <person name="Delcher A.L."/>
            <person name="Schatz M."/>
            <person name="Zhao Q."/>
            <person name="Wortman J.R."/>
            <person name="Bidwell S.L."/>
            <person name="Alsmark U.C.M."/>
            <person name="Besteiro S."/>
            <person name="Sicheritz-Ponten T."/>
            <person name="Noel C.J."/>
            <person name="Dacks J.B."/>
            <person name="Foster P.G."/>
            <person name="Simillion C."/>
            <person name="Van de Peer Y."/>
            <person name="Miranda-Saavedra D."/>
            <person name="Barton G.J."/>
            <person name="Westrop G.D."/>
            <person name="Mueller S."/>
            <person name="Dessi D."/>
            <person name="Fiori P.L."/>
            <person name="Ren Q."/>
            <person name="Paulsen I."/>
            <person name="Zhang H."/>
            <person name="Bastida-Corcuera F.D."/>
            <person name="Simoes-Barbosa A."/>
            <person name="Brown M.T."/>
            <person name="Hayes R.D."/>
            <person name="Mukherjee M."/>
            <person name="Okumura C.Y."/>
            <person name="Schneider R."/>
            <person name="Smith A.J."/>
            <person name="Vanacova S."/>
            <person name="Villalvazo M."/>
            <person name="Haas B.J."/>
            <person name="Pertea M."/>
            <person name="Feldblyum T.V."/>
            <person name="Utterback T.R."/>
            <person name="Shu C.L."/>
            <person name="Osoegawa K."/>
            <person name="de Jong P.J."/>
            <person name="Hrdy I."/>
            <person name="Horvathova L."/>
            <person name="Zubacova Z."/>
            <person name="Dolezal P."/>
            <person name="Malik S.B."/>
            <person name="Logsdon J.M. Jr."/>
            <person name="Henze K."/>
            <person name="Gupta A."/>
            <person name="Wang C.C."/>
            <person name="Dunne R.L."/>
            <person name="Upcroft J.A."/>
            <person name="Upcroft P."/>
            <person name="White O."/>
            <person name="Salzberg S.L."/>
            <person name="Tang P."/>
            <person name="Chiu C.-H."/>
            <person name="Lee Y.-S."/>
            <person name="Embley T.M."/>
            <person name="Coombs G.H."/>
            <person name="Mottram J.C."/>
            <person name="Tachezy J."/>
            <person name="Fraser-Liggett C.M."/>
            <person name="Johnson P.J."/>
        </authorList>
    </citation>
    <scope>NUCLEOTIDE SEQUENCE [LARGE SCALE GENOMIC DNA]</scope>
    <source>
        <strain evidence="4">G3</strain>
    </source>
</reference>
<dbReference type="VEuPathDB" id="TrichDB:TVAGG3_0526340"/>
<organism evidence="4 5">
    <name type="scientific">Trichomonas vaginalis (strain ATCC PRA-98 / G3)</name>
    <dbReference type="NCBI Taxonomy" id="412133"/>
    <lineage>
        <taxon>Eukaryota</taxon>
        <taxon>Metamonada</taxon>
        <taxon>Parabasalia</taxon>
        <taxon>Trichomonadida</taxon>
        <taxon>Trichomonadidae</taxon>
        <taxon>Trichomonas</taxon>
    </lineage>
</organism>
<dbReference type="PANTHER" id="PTHR24188:SF29">
    <property type="entry name" value="GH09064P"/>
    <property type="match status" value="1"/>
</dbReference>
<evidence type="ECO:0000313" key="4">
    <source>
        <dbReference type="EMBL" id="EAX87669.1"/>
    </source>
</evidence>
<dbReference type="eggNOG" id="KOG4177">
    <property type="taxonomic scope" value="Eukaryota"/>
</dbReference>
<dbReference type="PROSITE" id="PS50297">
    <property type="entry name" value="ANK_REP_REGION"/>
    <property type="match status" value="3"/>
</dbReference>
<gene>
    <name evidence="4" type="ORF">TVAG_112730</name>
</gene>
<reference evidence="4" key="1">
    <citation type="submission" date="2006-10" db="EMBL/GenBank/DDBJ databases">
        <authorList>
            <person name="Amadeo P."/>
            <person name="Zhao Q."/>
            <person name="Wortman J."/>
            <person name="Fraser-Liggett C."/>
            <person name="Carlton J."/>
        </authorList>
    </citation>
    <scope>NUCLEOTIDE SEQUENCE</scope>
    <source>
        <strain evidence="4">G3</strain>
    </source>
</reference>
<feature type="repeat" description="ANK" evidence="3">
    <location>
        <begin position="70"/>
        <end position="103"/>
    </location>
</feature>
<dbReference type="PROSITE" id="PS50088">
    <property type="entry name" value="ANK_REPEAT"/>
    <property type="match status" value="3"/>
</dbReference>
<feature type="repeat" description="ANK" evidence="3">
    <location>
        <begin position="4"/>
        <end position="36"/>
    </location>
</feature>
<dbReference type="Proteomes" id="UP000001542">
    <property type="component" value="Unassembled WGS sequence"/>
</dbReference>
<keyword evidence="5" id="KW-1185">Reference proteome</keyword>
<dbReference type="SMR" id="A2G5A4"/>
<dbReference type="Pfam" id="PF12796">
    <property type="entry name" value="Ank_2"/>
    <property type="match status" value="1"/>
</dbReference>
<dbReference type="OMA" id="WGSHEGH"/>
<accession>A2G5A4</accession>
<name>A2G5A4_TRIV3</name>
<dbReference type="EMBL" id="DS114415">
    <property type="protein sequence ID" value="EAX87669.1"/>
    <property type="molecule type" value="Genomic_DNA"/>
</dbReference>
<dbReference type="Gene3D" id="1.25.40.20">
    <property type="entry name" value="Ankyrin repeat-containing domain"/>
    <property type="match status" value="1"/>
</dbReference>
<dbReference type="RefSeq" id="XP_001300599.1">
    <property type="nucleotide sequence ID" value="XM_001300598.1"/>
</dbReference>
<evidence type="ECO:0000256" key="2">
    <source>
        <dbReference type="ARBA" id="ARBA00023043"/>
    </source>
</evidence>
<dbReference type="Pfam" id="PF00023">
    <property type="entry name" value="Ank"/>
    <property type="match status" value="1"/>
</dbReference>
<feature type="repeat" description="ANK" evidence="3">
    <location>
        <begin position="37"/>
        <end position="69"/>
    </location>
</feature>
<dbReference type="InterPro" id="IPR036770">
    <property type="entry name" value="Ankyrin_rpt-contain_sf"/>
</dbReference>
<dbReference type="OrthoDB" id="432182at2759"/>
<evidence type="ECO:0000313" key="5">
    <source>
        <dbReference type="Proteomes" id="UP000001542"/>
    </source>
</evidence>
<dbReference type="InterPro" id="IPR002110">
    <property type="entry name" value="Ankyrin_rpt"/>
</dbReference>
<dbReference type="SMART" id="SM00248">
    <property type="entry name" value="ANK"/>
    <property type="match status" value="3"/>
</dbReference>
<keyword evidence="1" id="KW-0677">Repeat</keyword>
<proteinExistence type="predicted"/>
<dbReference type="SUPFAM" id="SSF48403">
    <property type="entry name" value="Ankyrin repeat"/>
    <property type="match status" value="1"/>
</dbReference>
<keyword evidence="2 3" id="KW-0040">ANK repeat</keyword>
<evidence type="ECO:0000256" key="3">
    <source>
        <dbReference type="PROSITE-ProRule" id="PRU00023"/>
    </source>
</evidence>
<dbReference type="InParanoid" id="A2G5A4"/>
<dbReference type="AlphaFoldDB" id="A2G5A4"/>
<sequence length="140" mass="15697">MKSNGETPLFIASQKGHLEVVEYLISIGANKEAKNKDGYTPLICASENGRLEVVKYLISAGADKEAKNNDGETALIKASIRGYRKPIIDYLITAGADKEAKDNNGHTYQYYQEHPVWPKGKFYVVQKVEKMWSDENKVVD</sequence>
<dbReference type="VEuPathDB" id="TrichDB:TVAG_112730"/>
<dbReference type="PANTHER" id="PTHR24188">
    <property type="entry name" value="ANKYRIN REPEAT PROTEIN"/>
    <property type="match status" value="1"/>
</dbReference>
<dbReference type="PRINTS" id="PR01415">
    <property type="entry name" value="ANKYRIN"/>
</dbReference>